<dbReference type="InterPro" id="IPR010598">
    <property type="entry name" value="C5-epim_C"/>
</dbReference>
<dbReference type="InterPro" id="IPR012341">
    <property type="entry name" value="6hp_glycosidase-like_sf"/>
</dbReference>
<evidence type="ECO:0000313" key="3">
    <source>
        <dbReference type="EMBL" id="AIF82261.1"/>
    </source>
</evidence>
<feature type="domain" description="D-glucuronyl C5-epimerase C-terminal" evidence="2">
    <location>
        <begin position="122"/>
        <end position="289"/>
    </location>
</feature>
<dbReference type="EMBL" id="CP007174">
    <property type="protein sequence ID" value="AIF82261.1"/>
    <property type="molecule type" value="Genomic_DNA"/>
</dbReference>
<dbReference type="Pfam" id="PF06662">
    <property type="entry name" value="C5-epim_C"/>
    <property type="match status" value="1"/>
</dbReference>
<dbReference type="Proteomes" id="UP000028194">
    <property type="component" value="Chromosome"/>
</dbReference>
<accession>A0A075MLF2</accession>
<sequence length="308" mass="35111">MLPPTWKIFESITEKLSRRRGLLVIPLAIVVFTVSVPPTLMMKPIAFAEDSVVNVAVASDNNDNSSGKRTGWSDIEYINDVNNITMVDYKNLFGLNIGQVYNPNFVNDADWFLSHFEDHGDYYLVPYNYDWHFYSHISAPWYGCEAQSKAMLVTAKAYNETRDPKYLEFSKKVFNGFNSTILNQDGWLLGVAAENNNAAILNSQLFCVANLMTYYEYTGDEQALTLFKKGVDVLEKNIGNLTADCGTYYSLSKDRFVPHQQHPEYMKMLDRLYSMTGSDTLKNTLDKWQQDYLTCGKEDDGARQEQAG</sequence>
<feature type="transmembrane region" description="Helical" evidence="1">
    <location>
        <begin position="21"/>
        <end position="41"/>
    </location>
</feature>
<evidence type="ECO:0000259" key="2">
    <source>
        <dbReference type="Pfam" id="PF06662"/>
    </source>
</evidence>
<keyword evidence="1" id="KW-0812">Transmembrane</keyword>
<gene>
    <name evidence="3" type="ORF">NTE_00179</name>
</gene>
<dbReference type="Gene3D" id="1.50.10.10">
    <property type="match status" value="1"/>
</dbReference>
<dbReference type="STRING" id="1459636.NTE_00179"/>
<evidence type="ECO:0000256" key="1">
    <source>
        <dbReference type="SAM" id="Phobius"/>
    </source>
</evidence>
<proteinExistence type="predicted"/>
<keyword evidence="1" id="KW-0472">Membrane</keyword>
<organism evidence="3 4">
    <name type="scientific">Candidatus Nitrososphaera evergladensis SR1</name>
    <dbReference type="NCBI Taxonomy" id="1459636"/>
    <lineage>
        <taxon>Archaea</taxon>
        <taxon>Nitrososphaerota</taxon>
        <taxon>Nitrososphaeria</taxon>
        <taxon>Nitrososphaerales</taxon>
        <taxon>Nitrososphaeraceae</taxon>
        <taxon>Nitrososphaera</taxon>
    </lineage>
</organism>
<name>A0A075MLF2_9ARCH</name>
<dbReference type="KEGG" id="nev:NTE_00179"/>
<protein>
    <submittedName>
        <fullName evidence="3">D-glucuronyl C5-epimerase</fullName>
    </submittedName>
</protein>
<evidence type="ECO:0000313" key="4">
    <source>
        <dbReference type="Proteomes" id="UP000028194"/>
    </source>
</evidence>
<dbReference type="HOGENOM" id="CLU_901956_0_0_2"/>
<reference evidence="3 4" key="1">
    <citation type="journal article" date="2014" name="PLoS ONE">
        <title>Genome Sequence of Candidatus Nitrososphaera evergladensis from Group I.1b Enriched from Everglades Soil Reveals Novel Genomic Features of the Ammonia-Oxidizing Archaea.</title>
        <authorList>
            <person name="Zhalnina K.V."/>
            <person name="Dias R."/>
            <person name="Leonard M.T."/>
            <person name="Dorr de Quadros P."/>
            <person name="Camargo F.A."/>
            <person name="Drew J.C."/>
            <person name="Farmerie W.G."/>
            <person name="Daroub S.H."/>
            <person name="Triplett E.W."/>
        </authorList>
    </citation>
    <scope>NUCLEOTIDE SEQUENCE [LARGE SCALE GENOMIC DNA]</scope>
    <source>
        <strain evidence="3 4">SR1</strain>
    </source>
</reference>
<keyword evidence="1" id="KW-1133">Transmembrane helix</keyword>
<dbReference type="SUPFAM" id="SSF48208">
    <property type="entry name" value="Six-hairpin glycosidases"/>
    <property type="match status" value="1"/>
</dbReference>
<keyword evidence="4" id="KW-1185">Reference proteome</keyword>
<dbReference type="InterPro" id="IPR008928">
    <property type="entry name" value="6-hairpin_glycosidase_sf"/>
</dbReference>
<dbReference type="GO" id="GO:0005975">
    <property type="term" value="P:carbohydrate metabolic process"/>
    <property type="evidence" value="ECO:0007669"/>
    <property type="project" value="InterPro"/>
</dbReference>
<dbReference type="eggNOG" id="arCOG07790">
    <property type="taxonomic scope" value="Archaea"/>
</dbReference>
<dbReference type="AlphaFoldDB" id="A0A075MLF2"/>